<feature type="transmembrane region" description="Helical" evidence="6">
    <location>
        <begin position="363"/>
        <end position="383"/>
    </location>
</feature>
<evidence type="ECO:0000256" key="6">
    <source>
        <dbReference type="SAM" id="Phobius"/>
    </source>
</evidence>
<dbReference type="CDD" id="cd17330">
    <property type="entry name" value="MFS_SLC46_TetA_like"/>
    <property type="match status" value="1"/>
</dbReference>
<keyword evidence="9" id="KW-1185">Reference proteome</keyword>
<feature type="transmembrane region" description="Helical" evidence="6">
    <location>
        <begin position="61"/>
        <end position="86"/>
    </location>
</feature>
<feature type="transmembrane region" description="Helical" evidence="6">
    <location>
        <begin position="332"/>
        <end position="351"/>
    </location>
</feature>
<accession>A0AAW2ZEN0</accession>
<dbReference type="Gene3D" id="1.20.1250.20">
    <property type="entry name" value="MFS general substrate transporter like domains"/>
    <property type="match status" value="2"/>
</dbReference>
<evidence type="ECO:0000256" key="1">
    <source>
        <dbReference type="ARBA" id="ARBA00004141"/>
    </source>
</evidence>
<dbReference type="PRINTS" id="PR01035">
    <property type="entry name" value="TCRTETA"/>
</dbReference>
<comment type="subcellular location">
    <subcellularLocation>
        <location evidence="1">Membrane</location>
        <topology evidence="1">Multi-pass membrane protein</topology>
    </subcellularLocation>
</comment>
<protein>
    <submittedName>
        <fullName evidence="8">Peptide/nitrate transporter</fullName>
    </submittedName>
</protein>
<evidence type="ECO:0000256" key="2">
    <source>
        <dbReference type="ARBA" id="ARBA00022448"/>
    </source>
</evidence>
<organism evidence="8 9">
    <name type="scientific">Acrasis kona</name>
    <dbReference type="NCBI Taxonomy" id="1008807"/>
    <lineage>
        <taxon>Eukaryota</taxon>
        <taxon>Discoba</taxon>
        <taxon>Heterolobosea</taxon>
        <taxon>Tetramitia</taxon>
        <taxon>Eutetramitia</taxon>
        <taxon>Acrasidae</taxon>
        <taxon>Acrasis</taxon>
    </lineage>
</organism>
<gene>
    <name evidence="8" type="ORF">AKO1_008713</name>
</gene>
<comment type="caution">
    <text evidence="8">The sequence shown here is derived from an EMBL/GenBank/DDBJ whole genome shotgun (WGS) entry which is preliminary data.</text>
</comment>
<dbReference type="InterPro" id="IPR001958">
    <property type="entry name" value="Tet-R_TetA/multi-R_MdtG-like"/>
</dbReference>
<evidence type="ECO:0000256" key="4">
    <source>
        <dbReference type="ARBA" id="ARBA00022989"/>
    </source>
</evidence>
<feature type="transmembrane region" description="Helical" evidence="6">
    <location>
        <begin position="305"/>
        <end position="325"/>
    </location>
</feature>
<dbReference type="EMBL" id="JAOPGA020001373">
    <property type="protein sequence ID" value="KAL0487797.1"/>
    <property type="molecule type" value="Genomic_DNA"/>
</dbReference>
<feature type="transmembrane region" description="Helical" evidence="6">
    <location>
        <begin position="265"/>
        <end position="285"/>
    </location>
</feature>
<dbReference type="SUPFAM" id="SSF103473">
    <property type="entry name" value="MFS general substrate transporter"/>
    <property type="match status" value="1"/>
</dbReference>
<dbReference type="AlphaFoldDB" id="A0AAW2ZEN0"/>
<name>A0AAW2ZEN0_9EUKA</name>
<keyword evidence="4 6" id="KW-1133">Transmembrane helix</keyword>
<keyword evidence="3 6" id="KW-0812">Transmembrane</keyword>
<feature type="transmembrane region" description="Helical" evidence="6">
    <location>
        <begin position="404"/>
        <end position="425"/>
    </location>
</feature>
<dbReference type="Pfam" id="PF07690">
    <property type="entry name" value="MFS_1"/>
    <property type="match status" value="1"/>
</dbReference>
<evidence type="ECO:0000256" key="5">
    <source>
        <dbReference type="ARBA" id="ARBA00023136"/>
    </source>
</evidence>
<dbReference type="PROSITE" id="PS50850">
    <property type="entry name" value="MFS"/>
    <property type="match status" value="1"/>
</dbReference>
<reference evidence="8 9" key="1">
    <citation type="submission" date="2024-03" db="EMBL/GenBank/DDBJ databases">
        <title>The Acrasis kona genome and developmental transcriptomes reveal deep origins of eukaryotic multicellular pathways.</title>
        <authorList>
            <person name="Sheikh S."/>
            <person name="Fu C.-J."/>
            <person name="Brown M.W."/>
            <person name="Baldauf S.L."/>
        </authorList>
    </citation>
    <scope>NUCLEOTIDE SEQUENCE [LARGE SCALE GENOMIC DNA]</scope>
    <source>
        <strain evidence="8 9">ATCC MYA-3509</strain>
    </source>
</reference>
<dbReference type="GO" id="GO:0016020">
    <property type="term" value="C:membrane"/>
    <property type="evidence" value="ECO:0007669"/>
    <property type="project" value="UniProtKB-SubCell"/>
</dbReference>
<evidence type="ECO:0000256" key="3">
    <source>
        <dbReference type="ARBA" id="ARBA00022692"/>
    </source>
</evidence>
<evidence type="ECO:0000259" key="7">
    <source>
        <dbReference type="PROSITE" id="PS50850"/>
    </source>
</evidence>
<feature type="transmembrane region" description="Helical" evidence="6">
    <location>
        <begin position="437"/>
        <end position="459"/>
    </location>
</feature>
<dbReference type="Proteomes" id="UP001431209">
    <property type="component" value="Unassembled WGS sequence"/>
</dbReference>
<evidence type="ECO:0000313" key="9">
    <source>
        <dbReference type="Proteomes" id="UP001431209"/>
    </source>
</evidence>
<dbReference type="InterPro" id="IPR011701">
    <property type="entry name" value="MFS"/>
</dbReference>
<dbReference type="GO" id="GO:0022857">
    <property type="term" value="F:transmembrane transporter activity"/>
    <property type="evidence" value="ECO:0007669"/>
    <property type="project" value="InterPro"/>
</dbReference>
<evidence type="ECO:0000313" key="8">
    <source>
        <dbReference type="EMBL" id="KAL0487797.1"/>
    </source>
</evidence>
<proteinExistence type="predicted"/>
<feature type="transmembrane region" description="Helical" evidence="6">
    <location>
        <begin position="27"/>
        <end position="49"/>
    </location>
</feature>
<feature type="transmembrane region" description="Helical" evidence="6">
    <location>
        <begin position="118"/>
        <end position="140"/>
    </location>
</feature>
<dbReference type="InterPro" id="IPR020846">
    <property type="entry name" value="MFS_dom"/>
</dbReference>
<sequence length="469" mass="52325">MEQIMSLIRGFMIADFNIVEDQDERKIGYYAGLLGSSYYCTQLFAAFIWGYMSDRIGRRPVILIGITGSCITSLLFGFSTNIYWAIGTRMLLGALNGNVGVCKTYIGEVTDKTNQAKAFSYVGMSFSTSLIAGPLIGGFLSRPVTQYPNLFKQDGIIKQFLTRRASESCGVHIVCDWFCDCIHFYQGNKQAKLIESTEDHTQDAEVTLDNELAHPPSIHVDQLKEITQEQELTEMEQNTFKIGSRTFTFPKWWPKNEITTTRAPLLTCFIYSLLGLVTISFQEVIPLWSLLPLSQKGLGFDPSKIGILGLVSGFVIGFLQIALMARILKKFGAMWAFRIASLIVVPFFPFYPEISYLGGSSVLLWAVLIVVFFIRFSCTECMYTCMNLMMNNSVTSVSRGKLNGLAMSLISLMRAIGPAGGAALFSLSNFLPFPFDVHLMFILFSVSFTIIFCISLALPKTINEPKISK</sequence>
<dbReference type="PANTHER" id="PTHR23504">
    <property type="entry name" value="MAJOR FACILITATOR SUPERFAMILY DOMAIN-CONTAINING PROTEIN 10"/>
    <property type="match status" value="1"/>
</dbReference>
<dbReference type="InterPro" id="IPR036259">
    <property type="entry name" value="MFS_trans_sf"/>
</dbReference>
<feature type="domain" description="Major facilitator superfamily (MFS) profile" evidence="7">
    <location>
        <begin position="1"/>
        <end position="463"/>
    </location>
</feature>
<keyword evidence="2" id="KW-0813">Transport</keyword>
<keyword evidence="5 6" id="KW-0472">Membrane</keyword>
<dbReference type="PANTHER" id="PTHR23504:SF15">
    <property type="entry name" value="MAJOR FACILITATOR SUPERFAMILY (MFS) PROFILE DOMAIN-CONTAINING PROTEIN"/>
    <property type="match status" value="1"/>
</dbReference>